<organism evidence="3 4">
    <name type="scientific">Chelatococcus asaccharovorans</name>
    <dbReference type="NCBI Taxonomy" id="28210"/>
    <lineage>
        <taxon>Bacteria</taxon>
        <taxon>Pseudomonadati</taxon>
        <taxon>Pseudomonadota</taxon>
        <taxon>Alphaproteobacteria</taxon>
        <taxon>Hyphomicrobiales</taxon>
        <taxon>Chelatococcaceae</taxon>
        <taxon>Chelatococcus</taxon>
    </lineage>
</organism>
<keyword evidence="3" id="KW-0031">Aminopeptidase</keyword>
<dbReference type="InterPro" id="IPR036005">
    <property type="entry name" value="Creatinase/aminopeptidase-like"/>
</dbReference>
<name>A0A2V3U3T9_9HYPH</name>
<keyword evidence="4" id="KW-1185">Reference proteome</keyword>
<dbReference type="Gene3D" id="3.90.230.10">
    <property type="entry name" value="Creatinase/methionine aminopeptidase superfamily"/>
    <property type="match status" value="1"/>
</dbReference>
<dbReference type="Proteomes" id="UP000248021">
    <property type="component" value="Unassembled WGS sequence"/>
</dbReference>
<gene>
    <name evidence="3" type="ORF">C7450_107436</name>
</gene>
<dbReference type="Gene3D" id="3.40.350.10">
    <property type="entry name" value="Creatinase/prolidase N-terminal domain"/>
    <property type="match status" value="1"/>
</dbReference>
<dbReference type="Pfam" id="PF00557">
    <property type="entry name" value="Peptidase_M24"/>
    <property type="match status" value="1"/>
</dbReference>
<keyword evidence="3" id="KW-0378">Hydrolase</keyword>
<evidence type="ECO:0000313" key="3">
    <source>
        <dbReference type="EMBL" id="PXW57395.1"/>
    </source>
</evidence>
<dbReference type="GO" id="GO:0004177">
    <property type="term" value="F:aminopeptidase activity"/>
    <property type="evidence" value="ECO:0007669"/>
    <property type="project" value="UniProtKB-KW"/>
</dbReference>
<feature type="domain" description="Peptidase M24" evidence="1">
    <location>
        <begin position="232"/>
        <end position="432"/>
    </location>
</feature>
<dbReference type="InterPro" id="IPR000587">
    <property type="entry name" value="Creatinase_N"/>
</dbReference>
<dbReference type="SUPFAM" id="SSF55920">
    <property type="entry name" value="Creatinase/aminopeptidase"/>
    <property type="match status" value="1"/>
</dbReference>
<dbReference type="PANTHER" id="PTHR46112:SF2">
    <property type="entry name" value="XAA-PRO AMINOPEPTIDASE P-RELATED"/>
    <property type="match status" value="1"/>
</dbReference>
<protein>
    <submittedName>
        <fullName evidence="3">Xaa-Pro aminopeptidase</fullName>
    </submittedName>
</protein>
<dbReference type="AlphaFoldDB" id="A0A2V3U3T9"/>
<dbReference type="Pfam" id="PF01321">
    <property type="entry name" value="Creatinase_N"/>
    <property type="match status" value="1"/>
</dbReference>
<dbReference type="SUPFAM" id="SSF53092">
    <property type="entry name" value="Creatinase/prolidase N-terminal domain"/>
    <property type="match status" value="1"/>
</dbReference>
<dbReference type="InterPro" id="IPR050659">
    <property type="entry name" value="Peptidase_M24B"/>
</dbReference>
<dbReference type="CDD" id="cd01066">
    <property type="entry name" value="APP_MetAP"/>
    <property type="match status" value="1"/>
</dbReference>
<dbReference type="EMBL" id="QJJK01000007">
    <property type="protein sequence ID" value="PXW57395.1"/>
    <property type="molecule type" value="Genomic_DNA"/>
</dbReference>
<proteinExistence type="predicted"/>
<sequence length="450" mass="48118">MFPVVNLGSPTAKPIARTRIARTRIARTRIAMTGLTERIREIDNRNNDPIIGTIGDVTLDRSALAAGLAALAAERLARIRTRMAEDGLDVVVVASPENVLYATGYESMGATINRRYSYAAIVTAGDLLMVAPAADFAPAIDAGLAPDAIYPFGTFFFSGDTPAALTSVRHATFEEAFAAALARMGGRRIAAENAFLPKGILDALATRTEHLCDASGWMLALRSRKLNFEVELLRYTTVITERAIEAGIAAAAVGVTDKEVASVVASQMALGGGLPRNLTVVGGLRSALADAMSTDRPLERGDLLRFDVGCSFNGYKSDMARTAVIGEPTPLQARRYAALLAGLEAEIAFIRPGVRAREVFATAVRTVEENGLAPFRRQHVGHAIGLAVYEHPVITPDSDEALQAGSTFCLETPYYEPGWGGMMVEDTGLLTESGFDLFSTIDRSLRIVPI</sequence>
<evidence type="ECO:0000259" key="1">
    <source>
        <dbReference type="Pfam" id="PF00557"/>
    </source>
</evidence>
<keyword evidence="3" id="KW-0645">Protease</keyword>
<comment type="caution">
    <text evidence="3">The sequence shown here is derived from an EMBL/GenBank/DDBJ whole genome shotgun (WGS) entry which is preliminary data.</text>
</comment>
<accession>A0A2V3U3T9</accession>
<evidence type="ECO:0000313" key="4">
    <source>
        <dbReference type="Proteomes" id="UP000248021"/>
    </source>
</evidence>
<dbReference type="PANTHER" id="PTHR46112">
    <property type="entry name" value="AMINOPEPTIDASE"/>
    <property type="match status" value="1"/>
</dbReference>
<reference evidence="3 4" key="1">
    <citation type="submission" date="2018-05" db="EMBL/GenBank/DDBJ databases">
        <title>Genomic Encyclopedia of Type Strains, Phase IV (KMG-IV): sequencing the most valuable type-strain genomes for metagenomic binning, comparative biology and taxonomic classification.</title>
        <authorList>
            <person name="Goeker M."/>
        </authorList>
    </citation>
    <scope>NUCLEOTIDE SEQUENCE [LARGE SCALE GENOMIC DNA]</scope>
    <source>
        <strain evidence="3 4">DSM 6462</strain>
    </source>
</reference>
<feature type="domain" description="Creatinase N-terminal" evidence="2">
    <location>
        <begin position="75"/>
        <end position="223"/>
    </location>
</feature>
<evidence type="ECO:0000259" key="2">
    <source>
        <dbReference type="Pfam" id="PF01321"/>
    </source>
</evidence>
<dbReference type="InterPro" id="IPR029149">
    <property type="entry name" value="Creatin/AminoP/Spt16_N"/>
</dbReference>
<dbReference type="InterPro" id="IPR000994">
    <property type="entry name" value="Pept_M24"/>
</dbReference>